<comment type="caution">
    <text evidence="2">The sequence shown here is derived from an EMBL/GenBank/DDBJ whole genome shotgun (WGS) entry which is preliminary data.</text>
</comment>
<evidence type="ECO:0000313" key="2">
    <source>
        <dbReference type="EMBL" id="KAK7735833.1"/>
    </source>
</evidence>
<feature type="transmembrane region" description="Helical" evidence="1">
    <location>
        <begin position="48"/>
        <end position="66"/>
    </location>
</feature>
<sequence length="326" mass="36507">MARYIDDNIIIGVNLGLMAIMLLPISAMLCASFWLARRSKDPARVAFTYLKVTLTLAFLWLAMYTIEGALELVYQNSTLYWWNSDSIYLTSLRTSLLGSLFGHLAGLLLVMTLVELGNGFLFFLTETRTTLQRAMRNAGIASCVLLFIIAIASFGVLNEAYSQYLASPWAYEDAGESLFSAGRKLSAAFDIILFVWAVVLMVFAVLVFKEVNHNYVLKSSAVLFLAATILNLITRLYGLIYASLFNLAGFDWDHESYTVIMFLDPFISEWIFTVIVALVFSVAIRKRNGLWTTMQPWMDGQGPPAKGMGQRNAAHFGRDEEAGRGW</sequence>
<name>A0ABR1PFY4_DIAER</name>
<dbReference type="Proteomes" id="UP001430848">
    <property type="component" value="Unassembled WGS sequence"/>
</dbReference>
<dbReference type="EMBL" id="JAKNSF020000012">
    <property type="protein sequence ID" value="KAK7735833.1"/>
    <property type="molecule type" value="Genomic_DNA"/>
</dbReference>
<gene>
    <name evidence="2" type="ORF">SLS63_003795</name>
</gene>
<evidence type="ECO:0000256" key="1">
    <source>
        <dbReference type="SAM" id="Phobius"/>
    </source>
</evidence>
<evidence type="ECO:0000313" key="3">
    <source>
        <dbReference type="Proteomes" id="UP001430848"/>
    </source>
</evidence>
<feature type="transmembrane region" description="Helical" evidence="1">
    <location>
        <begin position="15"/>
        <end position="36"/>
    </location>
</feature>
<keyword evidence="3" id="KW-1185">Reference proteome</keyword>
<keyword evidence="1" id="KW-1133">Transmembrane helix</keyword>
<feature type="transmembrane region" description="Helical" evidence="1">
    <location>
        <begin position="220"/>
        <end position="240"/>
    </location>
</feature>
<protein>
    <submittedName>
        <fullName evidence="2">Uncharacterized protein</fullName>
    </submittedName>
</protein>
<keyword evidence="1" id="KW-0472">Membrane</keyword>
<feature type="transmembrane region" description="Helical" evidence="1">
    <location>
        <begin position="260"/>
        <end position="284"/>
    </location>
</feature>
<reference evidence="2 3" key="1">
    <citation type="submission" date="2024-02" db="EMBL/GenBank/DDBJ databases">
        <title>De novo assembly and annotation of 12 fungi associated with fruit tree decline syndrome in Ontario, Canada.</title>
        <authorList>
            <person name="Sulman M."/>
            <person name="Ellouze W."/>
            <person name="Ilyukhin E."/>
        </authorList>
    </citation>
    <scope>NUCLEOTIDE SEQUENCE [LARGE SCALE GENOMIC DNA]</scope>
    <source>
        <strain evidence="2 3">M169</strain>
    </source>
</reference>
<accession>A0ABR1PFY4</accession>
<proteinExistence type="predicted"/>
<keyword evidence="1" id="KW-0812">Transmembrane</keyword>
<feature type="transmembrane region" description="Helical" evidence="1">
    <location>
        <begin position="187"/>
        <end position="208"/>
    </location>
</feature>
<feature type="transmembrane region" description="Helical" evidence="1">
    <location>
        <begin position="100"/>
        <end position="125"/>
    </location>
</feature>
<organism evidence="2 3">
    <name type="scientific">Diaporthe eres</name>
    <name type="common">Phomopsis oblonga</name>
    <dbReference type="NCBI Taxonomy" id="83184"/>
    <lineage>
        <taxon>Eukaryota</taxon>
        <taxon>Fungi</taxon>
        <taxon>Dikarya</taxon>
        <taxon>Ascomycota</taxon>
        <taxon>Pezizomycotina</taxon>
        <taxon>Sordariomycetes</taxon>
        <taxon>Sordariomycetidae</taxon>
        <taxon>Diaporthales</taxon>
        <taxon>Diaporthaceae</taxon>
        <taxon>Diaporthe</taxon>
        <taxon>Diaporthe eres species complex</taxon>
    </lineage>
</organism>
<feature type="transmembrane region" description="Helical" evidence="1">
    <location>
        <begin position="137"/>
        <end position="157"/>
    </location>
</feature>